<dbReference type="InterPro" id="IPR022770">
    <property type="entry name" value="IucA/IucC-like_C"/>
</dbReference>
<dbReference type="Pfam" id="PF06276">
    <property type="entry name" value="FhuF"/>
    <property type="match status" value="1"/>
</dbReference>
<accession>A0AAC9K8J3</accession>
<organism evidence="4 5">
    <name type="scientific">Granulibacter bethesdensis</name>
    <dbReference type="NCBI Taxonomy" id="364410"/>
    <lineage>
        <taxon>Bacteria</taxon>
        <taxon>Pseudomonadati</taxon>
        <taxon>Pseudomonadota</taxon>
        <taxon>Alphaproteobacteria</taxon>
        <taxon>Acetobacterales</taxon>
        <taxon>Acetobacteraceae</taxon>
        <taxon>Granulibacter</taxon>
    </lineage>
</organism>
<dbReference type="PANTHER" id="PTHR34384">
    <property type="entry name" value="L-2,3-DIAMINOPROPANOATE--CITRATE LIGASE"/>
    <property type="match status" value="1"/>
</dbReference>
<dbReference type="Proteomes" id="UP000182373">
    <property type="component" value="Chromosome"/>
</dbReference>
<dbReference type="Pfam" id="PF04183">
    <property type="entry name" value="IucA_IucC"/>
    <property type="match status" value="1"/>
</dbReference>
<evidence type="ECO:0000259" key="2">
    <source>
        <dbReference type="Pfam" id="PF04183"/>
    </source>
</evidence>
<dbReference type="GO" id="GO:0019290">
    <property type="term" value="P:siderophore biosynthetic process"/>
    <property type="evidence" value="ECO:0007669"/>
    <property type="project" value="InterPro"/>
</dbReference>
<evidence type="ECO:0000313" key="5">
    <source>
        <dbReference type="Proteomes" id="UP000182373"/>
    </source>
</evidence>
<feature type="domain" description="Aerobactin siderophore biosynthesis IucA/IucC-like C-terminal" evidence="3">
    <location>
        <begin position="450"/>
        <end position="610"/>
    </location>
</feature>
<name>A0AAC9K8J3_9PROT</name>
<reference evidence="5" key="1">
    <citation type="submission" date="2016-11" db="EMBL/GenBank/DDBJ databases">
        <title>Comparative genomic and phenotypic analysis of Granulibacter bethesdensis clinical isolates from patients with chronic granulomatous disease.</title>
        <authorList>
            <person name="Zarember K.A."/>
            <person name="Porcella S.F."/>
            <person name="Chu J."/>
            <person name="Ding L."/>
            <person name="Dahlstrom E."/>
            <person name="Barbian K."/>
            <person name="Martens C."/>
            <person name="Sykora L."/>
            <person name="Kramer S."/>
            <person name="Pettinato A.M."/>
            <person name="Hong H."/>
            <person name="Wald G."/>
            <person name="Berg L.J."/>
            <person name="Rogge L.S."/>
            <person name="Greenberg D.E."/>
            <person name="Falcone E.L."/>
            <person name="Neves J.F."/>
            <person name="Simoes M.J."/>
            <person name="Casal M."/>
            <person name="Rodriguez-Lopez F.C."/>
            <person name="Zelazny A."/>
            <person name="Gallin J.I."/>
            <person name="Holland S.M."/>
        </authorList>
    </citation>
    <scope>NUCLEOTIDE SEQUENCE [LARGE SCALE GENOMIC DNA]</scope>
    <source>
        <strain evidence="5">NIH9.1</strain>
    </source>
</reference>
<dbReference type="Gene3D" id="1.10.510.40">
    <property type="match status" value="1"/>
</dbReference>
<dbReference type="EMBL" id="CP018191">
    <property type="protein sequence ID" value="APH55711.1"/>
    <property type="molecule type" value="Genomic_DNA"/>
</dbReference>
<comment type="similarity">
    <text evidence="1">Belongs to the IucA/IucC family.</text>
</comment>
<dbReference type="InterPro" id="IPR037455">
    <property type="entry name" value="LucA/IucC-like"/>
</dbReference>
<dbReference type="GO" id="GO:0016881">
    <property type="term" value="F:acid-amino acid ligase activity"/>
    <property type="evidence" value="ECO:0007669"/>
    <property type="project" value="UniProtKB-ARBA"/>
</dbReference>
<dbReference type="PANTHER" id="PTHR34384:SF5">
    <property type="entry name" value="L-2,3-DIAMINOPROPANOATE--CITRATE LIGASE"/>
    <property type="match status" value="1"/>
</dbReference>
<evidence type="ECO:0000256" key="1">
    <source>
        <dbReference type="ARBA" id="ARBA00007832"/>
    </source>
</evidence>
<dbReference type="EC" id="6.-.-.-" evidence="4"/>
<evidence type="ECO:0000313" key="4">
    <source>
        <dbReference type="EMBL" id="APH55711.1"/>
    </source>
</evidence>
<protein>
    <submittedName>
        <fullName evidence="4">Aerobactin siderophore biosynthesis protein iucA</fullName>
        <ecNumber evidence="4">6.-.-.-</ecNumber>
    </submittedName>
</protein>
<keyword evidence="4" id="KW-0436">Ligase</keyword>
<gene>
    <name evidence="4" type="ORF">GbCGDNIH9_2378</name>
</gene>
<sequence>MILRKAARYATERETPVLEAMDTRDTSACIERRPFEAGMAATTLLNGLLREWRGWKKLDPQEAAARCGAYVHCPAGAVSVPLLLQEGELLLPLAASTETGRFRFAGSPLLRRHGTTRSVDMRLLLDLLLDHTAFAQAASLPTRMTFRKRVMDSAERVSAALLSHQYRTHDQTENVPDFITAEQGLILGHPFHPAPKFREGLSESEDAAYGPDHGNSFALRWFAVHPDHMIGDSVHVADIQSLLKDMVASTDAGQEILRAVPEGWILLPVHPWQAGHLLCLPELASLRMEDRLRDLGVMGPQFRATASLRSLWSAQSPLMMKFSLSMRITNSIRTILPRELDRGLHLARLLRGPVGQDVFARYQGFSVIEEPAHLSLKGPDGKILIESSVVFRENPFSDKANGVYAGGRHAAMLATLCQDDLFDSSAPSRLGHIIHMIATRDKRSQSDVAEEWFRRFLGILMEPVLYLHARHGVMMSAHQQNVVLGLQNGWPEQAWFRDCQGTAIATDMIETLRTHVPELGRWTDNIIDAALGPQLIGYYLIGNSVFGVLDTLVLDKVAQEQTLLGILRQRLQSMSDDGLRDQSVIRYLLDCPSIWMKGNVMTYLRDVNENADTASPLASYVSVPNPLVRP</sequence>
<dbReference type="InterPro" id="IPR007310">
    <property type="entry name" value="Aerobactin_biosyn_IucA/IucC_N"/>
</dbReference>
<evidence type="ECO:0000259" key="3">
    <source>
        <dbReference type="Pfam" id="PF06276"/>
    </source>
</evidence>
<dbReference type="AlphaFoldDB" id="A0AAC9K8J3"/>
<proteinExistence type="inferred from homology"/>
<feature type="domain" description="Aerobactin siderophore biosynthesis IucA/IucC N-terminal" evidence="2">
    <location>
        <begin position="177"/>
        <end position="418"/>
    </location>
</feature>